<reference evidence="1" key="1">
    <citation type="submission" date="2022-04" db="EMBL/GenBank/DDBJ databases">
        <title>Genome of the entomopathogenic fungus Entomophthora muscae.</title>
        <authorList>
            <person name="Elya C."/>
            <person name="Lovett B.R."/>
            <person name="Lee E."/>
            <person name="Macias A.M."/>
            <person name="Hajek A.E."/>
            <person name="De Bivort B.L."/>
            <person name="Kasson M.T."/>
            <person name="De Fine Licht H.H."/>
            <person name="Stajich J.E."/>
        </authorList>
    </citation>
    <scope>NUCLEOTIDE SEQUENCE</scope>
    <source>
        <strain evidence="1">Berkeley</strain>
    </source>
</reference>
<accession>A0ACC2U6Q8</accession>
<keyword evidence="2" id="KW-1185">Reference proteome</keyword>
<proteinExistence type="predicted"/>
<organism evidence="1 2">
    <name type="scientific">Entomophthora muscae</name>
    <dbReference type="NCBI Taxonomy" id="34485"/>
    <lineage>
        <taxon>Eukaryota</taxon>
        <taxon>Fungi</taxon>
        <taxon>Fungi incertae sedis</taxon>
        <taxon>Zoopagomycota</taxon>
        <taxon>Entomophthoromycotina</taxon>
        <taxon>Entomophthoromycetes</taxon>
        <taxon>Entomophthorales</taxon>
        <taxon>Entomophthoraceae</taxon>
        <taxon>Entomophthora</taxon>
    </lineage>
</organism>
<dbReference type="EMBL" id="QTSX02001427">
    <property type="protein sequence ID" value="KAJ9082612.1"/>
    <property type="molecule type" value="Genomic_DNA"/>
</dbReference>
<name>A0ACC2U6Q8_9FUNG</name>
<dbReference type="Proteomes" id="UP001165960">
    <property type="component" value="Unassembled WGS sequence"/>
</dbReference>
<evidence type="ECO:0000313" key="1">
    <source>
        <dbReference type="EMBL" id="KAJ9082612.1"/>
    </source>
</evidence>
<comment type="caution">
    <text evidence="1">The sequence shown here is derived from an EMBL/GenBank/DDBJ whole genome shotgun (WGS) entry which is preliminary data.</text>
</comment>
<protein>
    <submittedName>
        <fullName evidence="1">Uncharacterized protein</fullName>
    </submittedName>
</protein>
<evidence type="ECO:0000313" key="2">
    <source>
        <dbReference type="Proteomes" id="UP001165960"/>
    </source>
</evidence>
<gene>
    <name evidence="1" type="ORF">DSO57_1002987</name>
</gene>
<sequence length="163" mass="18179">MIDLQVASQFLMAPPLHLLKLKCIPIAKLRITSETPTNGLVKSQLARYSKPHFKHFSTTNYFNSNPYENSTCEKTTSDSPNASCERFNGKDSEPLIKLPPFPEPPPPDLCCMSGCAVCVLDVYGQELDAYLAAREKLKEQLISRNLPIPPELEVKISNPYSVP</sequence>